<organism evidence="2 3">
    <name type="scientific">Leminorella grimontii</name>
    <dbReference type="NCBI Taxonomy" id="82981"/>
    <lineage>
        <taxon>Bacteria</taxon>
        <taxon>Pseudomonadati</taxon>
        <taxon>Pseudomonadota</taxon>
        <taxon>Gammaproteobacteria</taxon>
        <taxon>Enterobacterales</taxon>
        <taxon>Budviciaceae</taxon>
        <taxon>Leminorella</taxon>
    </lineage>
</organism>
<gene>
    <name evidence="2" type="ORF">SOASR030_21510</name>
</gene>
<sequence>MAYQTVSSIQTLFKASLLLLPFSFSLMPVQAASSGTINFLGRIVEAGCETTYSTNQLTQTCMDGNKSVKQQMTLQAAANGAVIQGKNQPNQVSFRWIDKEKKLGIAEITYN</sequence>
<evidence type="ECO:0000313" key="3">
    <source>
        <dbReference type="Proteomes" id="UP001058124"/>
    </source>
</evidence>
<proteinExistence type="predicted"/>
<feature type="chain" id="PRO_5043977752" description="Type 1 fimbrial protein" evidence="1">
    <location>
        <begin position="32"/>
        <end position="111"/>
    </location>
</feature>
<dbReference type="Proteomes" id="UP001058124">
    <property type="component" value="Unassembled WGS sequence"/>
</dbReference>
<evidence type="ECO:0000313" key="2">
    <source>
        <dbReference type="EMBL" id="GKX56039.1"/>
    </source>
</evidence>
<dbReference type="RefSeq" id="WP_134389012.1">
    <property type="nucleotide sequence ID" value="NZ_BRLH01000004.1"/>
</dbReference>
<accession>A0AAV5N4X1</accession>
<dbReference type="EMBL" id="BRLH01000004">
    <property type="protein sequence ID" value="GKX56039.1"/>
    <property type="molecule type" value="Genomic_DNA"/>
</dbReference>
<reference evidence="2" key="1">
    <citation type="submission" date="2022-06" db="EMBL/GenBank/DDBJ databases">
        <title>Draft genome sequences of Leminorella grimontii str. JCM5902.</title>
        <authorList>
            <person name="Wakabayashi Y."/>
            <person name="Kojima K."/>
        </authorList>
    </citation>
    <scope>NUCLEOTIDE SEQUENCE</scope>
    <source>
        <strain evidence="2">JCM 5902</strain>
    </source>
</reference>
<feature type="signal peptide" evidence="1">
    <location>
        <begin position="1"/>
        <end position="31"/>
    </location>
</feature>
<comment type="caution">
    <text evidence="2">The sequence shown here is derived from an EMBL/GenBank/DDBJ whole genome shotgun (WGS) entry which is preliminary data.</text>
</comment>
<name>A0AAV5N4X1_9GAMM</name>
<protein>
    <recommendedName>
        <fullName evidence="4">Type 1 fimbrial protein</fullName>
    </recommendedName>
</protein>
<keyword evidence="3" id="KW-1185">Reference proteome</keyword>
<evidence type="ECO:0008006" key="4">
    <source>
        <dbReference type="Google" id="ProtNLM"/>
    </source>
</evidence>
<dbReference type="AlphaFoldDB" id="A0AAV5N4X1"/>
<keyword evidence="1" id="KW-0732">Signal</keyword>
<evidence type="ECO:0000256" key="1">
    <source>
        <dbReference type="SAM" id="SignalP"/>
    </source>
</evidence>